<dbReference type="EMBL" id="CAJOAZ010029390">
    <property type="protein sequence ID" value="CAF4424762.1"/>
    <property type="molecule type" value="Genomic_DNA"/>
</dbReference>
<proteinExistence type="predicted"/>
<sequence>APFPSNTTNIDSAERALEIALLLKEHPDCTCVLVTLIQEYQSRFQKPLHVSELYTMKHVIDIQDYGGNRVARLLPAFRVRFDENSIQVCYHLVSIYR</sequence>
<dbReference type="Pfam" id="PF19687">
    <property type="entry name" value="MARF1_LOTUS"/>
    <property type="match status" value="1"/>
</dbReference>
<protein>
    <recommendedName>
        <fullName evidence="1">MARF1 first and second LOTUS domain-containing protein</fullName>
    </recommendedName>
</protein>
<organism evidence="2 3">
    <name type="scientific">Adineta steineri</name>
    <dbReference type="NCBI Taxonomy" id="433720"/>
    <lineage>
        <taxon>Eukaryota</taxon>
        <taxon>Metazoa</taxon>
        <taxon>Spiralia</taxon>
        <taxon>Gnathifera</taxon>
        <taxon>Rotifera</taxon>
        <taxon>Eurotatoria</taxon>
        <taxon>Bdelloidea</taxon>
        <taxon>Adinetida</taxon>
        <taxon>Adinetidae</taxon>
        <taxon>Adineta</taxon>
    </lineage>
</organism>
<feature type="non-terminal residue" evidence="2">
    <location>
        <position position="1"/>
    </location>
</feature>
<accession>A0A820QII5</accession>
<reference evidence="2" key="1">
    <citation type="submission" date="2021-02" db="EMBL/GenBank/DDBJ databases">
        <authorList>
            <person name="Nowell W R."/>
        </authorList>
    </citation>
    <scope>NUCLEOTIDE SEQUENCE</scope>
</reference>
<dbReference type="Proteomes" id="UP000663844">
    <property type="component" value="Unassembled WGS sequence"/>
</dbReference>
<gene>
    <name evidence="2" type="ORF">OXD698_LOCUS52862</name>
</gene>
<feature type="domain" description="MARF1 first and second LOTUS" evidence="1">
    <location>
        <begin position="18"/>
        <end position="80"/>
    </location>
</feature>
<evidence type="ECO:0000313" key="3">
    <source>
        <dbReference type="Proteomes" id="UP000663844"/>
    </source>
</evidence>
<name>A0A820QII5_9BILA</name>
<dbReference type="AlphaFoldDB" id="A0A820QII5"/>
<evidence type="ECO:0000259" key="1">
    <source>
        <dbReference type="Pfam" id="PF19687"/>
    </source>
</evidence>
<evidence type="ECO:0000313" key="2">
    <source>
        <dbReference type="EMBL" id="CAF4424762.1"/>
    </source>
</evidence>
<dbReference type="InterPro" id="IPR045602">
    <property type="entry name" value="MARF1_LOTUS"/>
</dbReference>
<comment type="caution">
    <text evidence="2">The sequence shown here is derived from an EMBL/GenBank/DDBJ whole genome shotgun (WGS) entry which is preliminary data.</text>
</comment>